<comment type="cofactor">
    <cofactor evidence="1">
        <name>Zn(2+)</name>
        <dbReference type="ChEBI" id="CHEBI:29105"/>
    </cofactor>
</comment>
<dbReference type="AlphaFoldDB" id="A0A4R5D8V2"/>
<evidence type="ECO:0000256" key="2">
    <source>
        <dbReference type="ARBA" id="ARBA00022723"/>
    </source>
</evidence>
<dbReference type="GO" id="GO:0005737">
    <property type="term" value="C:cytoplasm"/>
    <property type="evidence" value="ECO:0007669"/>
    <property type="project" value="TreeGrafter"/>
</dbReference>
<keyword evidence="3" id="KW-0862">Zinc</keyword>
<comment type="caution">
    <text evidence="6">The sequence shown here is derived from an EMBL/GenBank/DDBJ whole genome shotgun (WGS) entry which is preliminary data.</text>
</comment>
<dbReference type="Pfam" id="PF08240">
    <property type="entry name" value="ADH_N"/>
    <property type="match status" value="1"/>
</dbReference>
<evidence type="ECO:0000259" key="5">
    <source>
        <dbReference type="Pfam" id="PF08240"/>
    </source>
</evidence>
<dbReference type="Gene3D" id="3.90.180.10">
    <property type="entry name" value="Medium-chain alcohol dehydrogenases, catalytic domain"/>
    <property type="match status" value="1"/>
</dbReference>
<evidence type="ECO:0000313" key="6">
    <source>
        <dbReference type="EMBL" id="TDE08171.1"/>
    </source>
</evidence>
<dbReference type="PANTHER" id="PTHR42940">
    <property type="entry name" value="ALCOHOL DEHYDROGENASE 1-RELATED"/>
    <property type="match status" value="1"/>
</dbReference>
<evidence type="ECO:0000313" key="7">
    <source>
        <dbReference type="Proteomes" id="UP000294850"/>
    </source>
</evidence>
<reference evidence="6 7" key="1">
    <citation type="submission" date="2019-03" db="EMBL/GenBank/DDBJ databases">
        <title>Dyadobacter AR-3-6 sp. nov., isolated from arctic soil.</title>
        <authorList>
            <person name="Chaudhary D.K."/>
        </authorList>
    </citation>
    <scope>NUCLEOTIDE SEQUENCE [LARGE SCALE GENOMIC DNA]</scope>
    <source>
        <strain evidence="6 7">AR-3-6</strain>
    </source>
</reference>
<feature type="domain" description="Alcohol dehydrogenase-like N-terminal" evidence="5">
    <location>
        <begin position="25"/>
        <end position="65"/>
    </location>
</feature>
<name>A0A4R5D8V2_9BACT</name>
<evidence type="ECO:0000256" key="4">
    <source>
        <dbReference type="ARBA" id="ARBA00023002"/>
    </source>
</evidence>
<organism evidence="6 7">
    <name type="scientific">Dyadobacter psychrotolerans</name>
    <dbReference type="NCBI Taxonomy" id="2541721"/>
    <lineage>
        <taxon>Bacteria</taxon>
        <taxon>Pseudomonadati</taxon>
        <taxon>Bacteroidota</taxon>
        <taxon>Cytophagia</taxon>
        <taxon>Cytophagales</taxon>
        <taxon>Spirosomataceae</taxon>
        <taxon>Dyadobacter</taxon>
    </lineage>
</organism>
<dbReference type="SUPFAM" id="SSF50129">
    <property type="entry name" value="GroES-like"/>
    <property type="match status" value="1"/>
</dbReference>
<dbReference type="GO" id="GO:0046872">
    <property type="term" value="F:metal ion binding"/>
    <property type="evidence" value="ECO:0007669"/>
    <property type="project" value="UniProtKB-KW"/>
</dbReference>
<dbReference type="EMBL" id="SMFL01000029">
    <property type="protein sequence ID" value="TDE08171.1"/>
    <property type="molecule type" value="Genomic_DNA"/>
</dbReference>
<dbReference type="PANTHER" id="PTHR42940:SF8">
    <property type="entry name" value="VACUOLAR PROTEIN SORTING-ASSOCIATED PROTEIN 11"/>
    <property type="match status" value="1"/>
</dbReference>
<keyword evidence="4" id="KW-0560">Oxidoreductase</keyword>
<keyword evidence="7" id="KW-1185">Reference proteome</keyword>
<protein>
    <recommendedName>
        <fullName evidence="5">Alcohol dehydrogenase-like N-terminal domain-containing protein</fullName>
    </recommendedName>
</protein>
<dbReference type="OrthoDB" id="9806940at2"/>
<dbReference type="InterPro" id="IPR011032">
    <property type="entry name" value="GroES-like_sf"/>
</dbReference>
<proteinExistence type="predicted"/>
<dbReference type="Proteomes" id="UP000294850">
    <property type="component" value="Unassembled WGS sequence"/>
</dbReference>
<dbReference type="GO" id="GO:0004022">
    <property type="term" value="F:alcohol dehydrogenase (NAD+) activity"/>
    <property type="evidence" value="ECO:0007669"/>
    <property type="project" value="TreeGrafter"/>
</dbReference>
<dbReference type="InterPro" id="IPR013154">
    <property type="entry name" value="ADH-like_N"/>
</dbReference>
<evidence type="ECO:0000256" key="3">
    <source>
        <dbReference type="ARBA" id="ARBA00022833"/>
    </source>
</evidence>
<gene>
    <name evidence="6" type="ORF">E0F88_33085</name>
</gene>
<accession>A0A4R5D8V2</accession>
<evidence type="ECO:0000256" key="1">
    <source>
        <dbReference type="ARBA" id="ARBA00001947"/>
    </source>
</evidence>
<keyword evidence="2" id="KW-0479">Metal-binding</keyword>
<sequence length="163" mass="18811">MDAMIFQSPGKPLALSKLPIRDPQENQILVKVIACGICRTDLHIVDGELAHPKPDLIPGHEFFGKWCNWEGEFLVRRSIIFAMAKYFVRLCFIWSKGPAIVFSFLSKCKRNQPSQFLFCHSQRLECVSQMRICLLLLRFGSRPGSLPVHPRLHLRRPLFHCKP</sequence>